<keyword evidence="1" id="KW-1133">Transmembrane helix</keyword>
<accession>A0A8R7QJV7</accession>
<reference evidence="3" key="1">
    <citation type="journal article" date="2013" name="Nature">
        <title>Draft genome of the wheat A-genome progenitor Triticum urartu.</title>
        <authorList>
            <person name="Ling H.Q."/>
            <person name="Zhao S."/>
            <person name="Liu D."/>
            <person name="Wang J."/>
            <person name="Sun H."/>
            <person name="Zhang C."/>
            <person name="Fan H."/>
            <person name="Li D."/>
            <person name="Dong L."/>
            <person name="Tao Y."/>
            <person name="Gao C."/>
            <person name="Wu H."/>
            <person name="Li Y."/>
            <person name="Cui Y."/>
            <person name="Guo X."/>
            <person name="Zheng S."/>
            <person name="Wang B."/>
            <person name="Yu K."/>
            <person name="Liang Q."/>
            <person name="Yang W."/>
            <person name="Lou X."/>
            <person name="Chen J."/>
            <person name="Feng M."/>
            <person name="Jian J."/>
            <person name="Zhang X."/>
            <person name="Luo G."/>
            <person name="Jiang Y."/>
            <person name="Liu J."/>
            <person name="Wang Z."/>
            <person name="Sha Y."/>
            <person name="Zhang B."/>
            <person name="Wu H."/>
            <person name="Tang D."/>
            <person name="Shen Q."/>
            <person name="Xue P."/>
            <person name="Zou S."/>
            <person name="Wang X."/>
            <person name="Liu X."/>
            <person name="Wang F."/>
            <person name="Yang Y."/>
            <person name="An X."/>
            <person name="Dong Z."/>
            <person name="Zhang K."/>
            <person name="Zhang X."/>
            <person name="Luo M.C."/>
            <person name="Dvorak J."/>
            <person name="Tong Y."/>
            <person name="Wang J."/>
            <person name="Yang H."/>
            <person name="Li Z."/>
            <person name="Wang D."/>
            <person name="Zhang A."/>
            <person name="Wang J."/>
        </authorList>
    </citation>
    <scope>NUCLEOTIDE SEQUENCE</scope>
    <source>
        <strain evidence="3">cv. G1812</strain>
    </source>
</reference>
<evidence type="ECO:0000313" key="3">
    <source>
        <dbReference type="Proteomes" id="UP000015106"/>
    </source>
</evidence>
<protein>
    <submittedName>
        <fullName evidence="2">Uncharacterized protein</fullName>
    </submittedName>
</protein>
<reference evidence="2" key="2">
    <citation type="submission" date="2018-03" db="EMBL/GenBank/DDBJ databases">
        <title>The Triticum urartu genome reveals the dynamic nature of wheat genome evolution.</title>
        <authorList>
            <person name="Ling H."/>
            <person name="Ma B."/>
            <person name="Shi X."/>
            <person name="Liu H."/>
            <person name="Dong L."/>
            <person name="Sun H."/>
            <person name="Cao Y."/>
            <person name="Gao Q."/>
            <person name="Zheng S."/>
            <person name="Li Y."/>
            <person name="Yu Y."/>
            <person name="Du H."/>
            <person name="Qi M."/>
            <person name="Li Y."/>
            <person name="Yu H."/>
            <person name="Cui Y."/>
            <person name="Wang N."/>
            <person name="Chen C."/>
            <person name="Wu H."/>
            <person name="Zhao Y."/>
            <person name="Zhang J."/>
            <person name="Li Y."/>
            <person name="Zhou W."/>
            <person name="Zhang B."/>
            <person name="Hu W."/>
            <person name="Eijk M."/>
            <person name="Tang J."/>
            <person name="Witsenboer H."/>
            <person name="Zhao S."/>
            <person name="Li Z."/>
            <person name="Zhang A."/>
            <person name="Wang D."/>
            <person name="Liang C."/>
        </authorList>
    </citation>
    <scope>NUCLEOTIDE SEQUENCE [LARGE SCALE GENOMIC DNA]</scope>
    <source>
        <strain evidence="2">cv. G1812</strain>
    </source>
</reference>
<name>A0A8R7QJV7_TRIUA</name>
<organism evidence="2 3">
    <name type="scientific">Triticum urartu</name>
    <name type="common">Red wild einkorn</name>
    <name type="synonym">Crithodium urartu</name>
    <dbReference type="NCBI Taxonomy" id="4572"/>
    <lineage>
        <taxon>Eukaryota</taxon>
        <taxon>Viridiplantae</taxon>
        <taxon>Streptophyta</taxon>
        <taxon>Embryophyta</taxon>
        <taxon>Tracheophyta</taxon>
        <taxon>Spermatophyta</taxon>
        <taxon>Magnoliopsida</taxon>
        <taxon>Liliopsida</taxon>
        <taxon>Poales</taxon>
        <taxon>Poaceae</taxon>
        <taxon>BOP clade</taxon>
        <taxon>Pooideae</taxon>
        <taxon>Triticodae</taxon>
        <taxon>Triticeae</taxon>
        <taxon>Triticinae</taxon>
        <taxon>Triticum</taxon>
    </lineage>
</organism>
<keyword evidence="1" id="KW-0812">Transmembrane</keyword>
<dbReference type="Proteomes" id="UP000015106">
    <property type="component" value="Chromosome 5"/>
</dbReference>
<keyword evidence="3" id="KW-1185">Reference proteome</keyword>
<sequence>MILVNLQFSPASCCSTCLSPSKCCPSPLSFLLLQVVLLFFCSANWFAWFQAPSLPLLLL</sequence>
<keyword evidence="1" id="KW-0472">Membrane</keyword>
<feature type="transmembrane region" description="Helical" evidence="1">
    <location>
        <begin position="28"/>
        <end position="49"/>
    </location>
</feature>
<dbReference type="EnsemblPlants" id="TuG1812G0500004547.01.T02">
    <property type="protein sequence ID" value="TuG1812G0500004547.01.T02.cds355699"/>
    <property type="gene ID" value="TuG1812G0500004547.01"/>
</dbReference>
<proteinExistence type="predicted"/>
<evidence type="ECO:0000256" key="1">
    <source>
        <dbReference type="SAM" id="Phobius"/>
    </source>
</evidence>
<reference evidence="2" key="3">
    <citation type="submission" date="2022-06" db="UniProtKB">
        <authorList>
            <consortium name="EnsemblPlants"/>
        </authorList>
    </citation>
    <scope>IDENTIFICATION</scope>
</reference>
<dbReference type="Gramene" id="TuG1812G0500004547.01.T02">
    <property type="protein sequence ID" value="TuG1812G0500004547.01.T02.cds355699"/>
    <property type="gene ID" value="TuG1812G0500004547.01"/>
</dbReference>
<evidence type="ECO:0000313" key="2">
    <source>
        <dbReference type="EnsemblPlants" id="TuG1812G0500004547.01.T02.cds355699"/>
    </source>
</evidence>
<dbReference type="AlphaFoldDB" id="A0A8R7QJV7"/>